<comment type="similarity">
    <text evidence="2 6">Belongs to the plant cysteine rich small secretory peptide family. Epidermal patterning factor subfamily.</text>
</comment>
<reference evidence="7" key="1">
    <citation type="submission" date="2020-07" db="EMBL/GenBank/DDBJ databases">
        <title>Genome sequence and genetic diversity analysis of an under-domesticated orphan crop, white fonio (Digitaria exilis).</title>
        <authorList>
            <person name="Bennetzen J.L."/>
            <person name="Chen S."/>
            <person name="Ma X."/>
            <person name="Wang X."/>
            <person name="Yssel A.E.J."/>
            <person name="Chaluvadi S.R."/>
            <person name="Johnson M."/>
            <person name="Gangashetty P."/>
            <person name="Hamidou F."/>
            <person name="Sanogo M.D."/>
            <person name="Zwaenepoel A."/>
            <person name="Wallace J."/>
            <person name="Van De Peer Y."/>
            <person name="Van Deynze A."/>
        </authorList>
    </citation>
    <scope>NUCLEOTIDE SEQUENCE</scope>
    <source>
        <tissue evidence="7">Leaves</tissue>
    </source>
</reference>
<keyword evidence="4" id="KW-0732">Signal</keyword>
<evidence type="ECO:0000256" key="2">
    <source>
        <dbReference type="ARBA" id="ARBA00008127"/>
    </source>
</evidence>
<dbReference type="AlphaFoldDB" id="A0A835C1I4"/>
<accession>A0A835C1I4</accession>
<dbReference type="OrthoDB" id="1937916at2759"/>
<evidence type="ECO:0000256" key="5">
    <source>
        <dbReference type="ARBA" id="ARBA00023157"/>
    </source>
</evidence>
<dbReference type="Proteomes" id="UP000636709">
    <property type="component" value="Unassembled WGS sequence"/>
</dbReference>
<dbReference type="PANTHER" id="PTHR33109">
    <property type="entry name" value="EPIDERMAL PATTERNING FACTOR-LIKE PROTEIN 4"/>
    <property type="match status" value="1"/>
</dbReference>
<dbReference type="GO" id="GO:0010052">
    <property type="term" value="P:guard cell differentiation"/>
    <property type="evidence" value="ECO:0007669"/>
    <property type="project" value="UniProtKB-UniRule"/>
</dbReference>
<evidence type="ECO:0000256" key="3">
    <source>
        <dbReference type="ARBA" id="ARBA00022525"/>
    </source>
</evidence>
<keyword evidence="3 6" id="KW-0964">Secreted</keyword>
<evidence type="ECO:0000256" key="1">
    <source>
        <dbReference type="ARBA" id="ARBA00004613"/>
    </source>
</evidence>
<keyword evidence="6" id="KW-0217">Developmental protein</keyword>
<evidence type="ECO:0000313" key="8">
    <source>
        <dbReference type="Proteomes" id="UP000636709"/>
    </source>
</evidence>
<protein>
    <recommendedName>
        <fullName evidence="6">Epidermal patterning factor-like protein</fullName>
    </recommendedName>
</protein>
<dbReference type="GO" id="GO:0005576">
    <property type="term" value="C:extracellular region"/>
    <property type="evidence" value="ECO:0007669"/>
    <property type="project" value="UniProtKB-SubCell"/>
</dbReference>
<dbReference type="InterPro" id="IPR039455">
    <property type="entry name" value="EPFL"/>
</dbReference>
<keyword evidence="8" id="KW-1185">Reference proteome</keyword>
<dbReference type="Pfam" id="PF17181">
    <property type="entry name" value="EPF"/>
    <property type="match status" value="1"/>
</dbReference>
<evidence type="ECO:0000256" key="6">
    <source>
        <dbReference type="RuleBase" id="RU367102"/>
    </source>
</evidence>
<evidence type="ECO:0000256" key="4">
    <source>
        <dbReference type="ARBA" id="ARBA00022729"/>
    </source>
</evidence>
<sequence>MESSRGRRRWRWSGRSLLKLAGLCLAVAICLFGVRSLACSDSGCRARTVLLRSGKEPSEMFSFLCRCLLRFGNFVFRSNIWRRTAAPCGNQGCSTGGEQWRRRRLMAEGPGSYPPRCTSKCGDCSPCYPVHVAVPPGVPVTTEYYPEAWRCKCGNRLYMP</sequence>
<evidence type="ECO:0000313" key="7">
    <source>
        <dbReference type="EMBL" id="KAF8716866.1"/>
    </source>
</evidence>
<proteinExistence type="inferred from homology"/>
<comment type="caution">
    <text evidence="7">The sequence shown here is derived from an EMBL/GenBank/DDBJ whole genome shotgun (WGS) entry which is preliminary data.</text>
</comment>
<dbReference type="EMBL" id="JACEFO010001719">
    <property type="protein sequence ID" value="KAF8716866.1"/>
    <property type="molecule type" value="Genomic_DNA"/>
</dbReference>
<dbReference type="PANTHER" id="PTHR33109:SF103">
    <property type="entry name" value="EPIDERMAL PATTERNING FACTOR-LIKE PROTEIN"/>
    <property type="match status" value="1"/>
</dbReference>
<comment type="subcellular location">
    <subcellularLocation>
        <location evidence="1 6">Secreted</location>
    </subcellularLocation>
</comment>
<comment type="function">
    <text evidence="6">Controls stomatal patterning.</text>
</comment>
<name>A0A835C1I4_9POAL</name>
<keyword evidence="5" id="KW-1015">Disulfide bond</keyword>
<organism evidence="7 8">
    <name type="scientific">Digitaria exilis</name>
    <dbReference type="NCBI Taxonomy" id="1010633"/>
    <lineage>
        <taxon>Eukaryota</taxon>
        <taxon>Viridiplantae</taxon>
        <taxon>Streptophyta</taxon>
        <taxon>Embryophyta</taxon>
        <taxon>Tracheophyta</taxon>
        <taxon>Spermatophyta</taxon>
        <taxon>Magnoliopsida</taxon>
        <taxon>Liliopsida</taxon>
        <taxon>Poales</taxon>
        <taxon>Poaceae</taxon>
        <taxon>PACMAD clade</taxon>
        <taxon>Panicoideae</taxon>
        <taxon>Panicodae</taxon>
        <taxon>Paniceae</taxon>
        <taxon>Anthephorinae</taxon>
        <taxon>Digitaria</taxon>
    </lineage>
</organism>
<gene>
    <name evidence="7" type="ORF">HU200_025965</name>
</gene>